<proteinExistence type="predicted"/>
<accession>A0A9P9BKK6</accession>
<name>A0A9P9BKK6_9PEZI</name>
<reference evidence="2" key="1">
    <citation type="journal article" date="2021" name="Nat. Commun.">
        <title>Genetic determinants of endophytism in the Arabidopsis root mycobiome.</title>
        <authorList>
            <person name="Mesny F."/>
            <person name="Miyauchi S."/>
            <person name="Thiergart T."/>
            <person name="Pickel B."/>
            <person name="Atanasova L."/>
            <person name="Karlsson M."/>
            <person name="Huettel B."/>
            <person name="Barry K.W."/>
            <person name="Haridas S."/>
            <person name="Chen C."/>
            <person name="Bauer D."/>
            <person name="Andreopoulos W."/>
            <person name="Pangilinan J."/>
            <person name="LaButti K."/>
            <person name="Riley R."/>
            <person name="Lipzen A."/>
            <person name="Clum A."/>
            <person name="Drula E."/>
            <person name="Henrissat B."/>
            <person name="Kohler A."/>
            <person name="Grigoriev I.V."/>
            <person name="Martin F.M."/>
            <person name="Hacquard S."/>
        </authorList>
    </citation>
    <scope>NUCLEOTIDE SEQUENCE</scope>
    <source>
        <strain evidence="2">MPI-CAGE-CH-0230</strain>
    </source>
</reference>
<evidence type="ECO:0000313" key="2">
    <source>
        <dbReference type="EMBL" id="KAH7021344.1"/>
    </source>
</evidence>
<dbReference type="GeneID" id="70184876"/>
<dbReference type="EMBL" id="JAGTJQ010000010">
    <property type="protein sequence ID" value="KAH7021344.1"/>
    <property type="molecule type" value="Genomic_DNA"/>
</dbReference>
<feature type="region of interest" description="Disordered" evidence="1">
    <location>
        <begin position="61"/>
        <end position="86"/>
    </location>
</feature>
<comment type="caution">
    <text evidence="2">The sequence shown here is derived from an EMBL/GenBank/DDBJ whole genome shotgun (WGS) entry which is preliminary data.</text>
</comment>
<evidence type="ECO:0000256" key="1">
    <source>
        <dbReference type="SAM" id="MobiDB-lite"/>
    </source>
</evidence>
<evidence type="ECO:0000313" key="3">
    <source>
        <dbReference type="Proteomes" id="UP000756346"/>
    </source>
</evidence>
<keyword evidence="3" id="KW-1185">Reference proteome</keyword>
<protein>
    <submittedName>
        <fullName evidence="2">Uncharacterized protein</fullName>
    </submittedName>
</protein>
<organism evidence="2 3">
    <name type="scientific">Microdochium trichocladiopsis</name>
    <dbReference type="NCBI Taxonomy" id="1682393"/>
    <lineage>
        <taxon>Eukaryota</taxon>
        <taxon>Fungi</taxon>
        <taxon>Dikarya</taxon>
        <taxon>Ascomycota</taxon>
        <taxon>Pezizomycotina</taxon>
        <taxon>Sordariomycetes</taxon>
        <taxon>Xylariomycetidae</taxon>
        <taxon>Xylariales</taxon>
        <taxon>Microdochiaceae</taxon>
        <taxon>Microdochium</taxon>
    </lineage>
</organism>
<dbReference type="Proteomes" id="UP000756346">
    <property type="component" value="Unassembled WGS sequence"/>
</dbReference>
<sequence length="345" mass="39240">MVACLAGVMVPSPIVRLGVGRRAGVGEALDLLVYGLSWTHRLHTLTVDDELTNPKDLPEELLESMPWTPRENPFPQRRRGRPTADGGQAGSLLFPSWSWAGWCGEIASRHDDLPHCYTSLLGSDSPGSVMIHFRQPKHNPPLEYTSLHQRARYKKYLIDKLLLATSIHLDAYTLDVSRLRAWERDSRLPYHGVVRDGHRQDPIATLRVNMSEGPRGDWSAVYDKIVDGRLLCLVLGTYGEPRDEVIRAMRTSDGKSDSARLARIDLFDRKETDAIVCLVVKPVKGRDLCEDGALMVERKGLLKIEFLGLDVVESVRIRTRWRNRTRRCDWEDWVAEGDRRRFALV</sequence>
<dbReference type="AlphaFoldDB" id="A0A9P9BKK6"/>
<dbReference type="RefSeq" id="XP_046007545.1">
    <property type="nucleotide sequence ID" value="XM_046155330.1"/>
</dbReference>
<gene>
    <name evidence="2" type="ORF">B0I36DRAFT_334296</name>
</gene>
<dbReference type="OrthoDB" id="5428863at2759"/>